<evidence type="ECO:0000313" key="2">
    <source>
        <dbReference type="Proteomes" id="UP001589587"/>
    </source>
</evidence>
<gene>
    <name evidence="1" type="ORF">ACFFQ6_33820</name>
</gene>
<organism evidence="1 2">
    <name type="scientific">Rhodococcus baikonurensis</name>
    <dbReference type="NCBI Taxonomy" id="172041"/>
    <lineage>
        <taxon>Bacteria</taxon>
        <taxon>Bacillati</taxon>
        <taxon>Actinomycetota</taxon>
        <taxon>Actinomycetes</taxon>
        <taxon>Mycobacteriales</taxon>
        <taxon>Nocardiaceae</taxon>
        <taxon>Rhodococcus</taxon>
        <taxon>Rhodococcus erythropolis group</taxon>
    </lineage>
</organism>
<dbReference type="Proteomes" id="UP001589587">
    <property type="component" value="Unassembled WGS sequence"/>
</dbReference>
<protein>
    <submittedName>
        <fullName evidence="1">Uncharacterized protein</fullName>
    </submittedName>
</protein>
<evidence type="ECO:0000313" key="1">
    <source>
        <dbReference type="EMBL" id="MFB9784682.1"/>
    </source>
</evidence>
<comment type="caution">
    <text evidence="1">The sequence shown here is derived from an EMBL/GenBank/DDBJ whole genome shotgun (WGS) entry which is preliminary data.</text>
</comment>
<sequence length="85" mass="9565">MDLTCSFPIQNKLITADKRQYDPIDALYKIQGNRECNDGLQPGFDSHMVYVYEIPTAAVPAQFEFADMETQTYNDLTLINVANAG</sequence>
<dbReference type="EMBL" id="JBHMAS010000094">
    <property type="protein sequence ID" value="MFB9784682.1"/>
    <property type="molecule type" value="Genomic_DNA"/>
</dbReference>
<accession>A0ABV5XSV1</accession>
<reference evidence="1 2" key="1">
    <citation type="submission" date="2024-09" db="EMBL/GenBank/DDBJ databases">
        <authorList>
            <person name="Sun Q."/>
            <person name="Mori K."/>
        </authorList>
    </citation>
    <scope>NUCLEOTIDE SEQUENCE [LARGE SCALE GENOMIC DNA]</scope>
    <source>
        <strain evidence="1 2">JCM 11411</strain>
    </source>
</reference>
<dbReference type="RefSeq" id="WP_378376919.1">
    <property type="nucleotide sequence ID" value="NZ_JBHMAS010000094.1"/>
</dbReference>
<name>A0ABV5XSV1_9NOCA</name>
<keyword evidence="2" id="KW-1185">Reference proteome</keyword>
<proteinExistence type="predicted"/>